<keyword evidence="2" id="KW-1185">Reference proteome</keyword>
<dbReference type="AlphaFoldDB" id="A0A4Z0V7A3"/>
<dbReference type="InterPro" id="IPR025631">
    <property type="entry name" value="Porin_10"/>
</dbReference>
<evidence type="ECO:0000313" key="1">
    <source>
        <dbReference type="EMBL" id="TGG39613.1"/>
    </source>
</evidence>
<gene>
    <name evidence="1" type="ORF">EZ315_02430</name>
</gene>
<evidence type="ECO:0000313" key="2">
    <source>
        <dbReference type="Proteomes" id="UP000297635"/>
    </source>
</evidence>
<evidence type="ECO:0008006" key="3">
    <source>
        <dbReference type="Google" id="ProtNLM"/>
    </source>
</evidence>
<proteinExistence type="predicted"/>
<dbReference type="GeneID" id="82148632"/>
<reference evidence="1 2" key="1">
    <citation type="submission" date="2019-02" db="EMBL/GenBank/DDBJ databases">
        <title>Isolation and identification of novel species under the genus Muribaculum.</title>
        <authorList>
            <person name="Miyake S."/>
            <person name="Ding Y."/>
            <person name="Low A."/>
            <person name="Soh M."/>
            <person name="Seedorf H."/>
        </authorList>
    </citation>
    <scope>NUCLEOTIDE SEQUENCE [LARGE SCALE GENOMIC DNA]</scope>
    <source>
        <strain evidence="1 2">TLL-A3</strain>
    </source>
</reference>
<organism evidence="1 2">
    <name type="scientific">Duncaniella freteri</name>
    <dbReference type="NCBI Taxonomy" id="2530391"/>
    <lineage>
        <taxon>Bacteria</taxon>
        <taxon>Pseudomonadati</taxon>
        <taxon>Bacteroidota</taxon>
        <taxon>Bacteroidia</taxon>
        <taxon>Bacteroidales</taxon>
        <taxon>Muribaculaceae</taxon>
        <taxon>Duncaniella</taxon>
    </lineage>
</organism>
<dbReference type="Proteomes" id="UP000297635">
    <property type="component" value="Unassembled WGS sequence"/>
</dbReference>
<dbReference type="EMBL" id="SJSA01000001">
    <property type="protein sequence ID" value="TGG39613.1"/>
    <property type="molecule type" value="Genomic_DNA"/>
</dbReference>
<dbReference type="RefSeq" id="WP_135470303.1">
    <property type="nucleotide sequence ID" value="NZ_CASCNC010000038.1"/>
</dbReference>
<name>A0A4Z0V7A3_9BACT</name>
<accession>A0A4Z0V7A3</accession>
<dbReference type="Pfam" id="PF14121">
    <property type="entry name" value="Porin_10"/>
    <property type="match status" value="1"/>
</dbReference>
<comment type="caution">
    <text evidence="1">The sequence shown here is derived from an EMBL/GenBank/DDBJ whole genome shotgun (WGS) entry which is preliminary data.</text>
</comment>
<protein>
    <recommendedName>
        <fullName evidence="3">Porin</fullName>
    </recommendedName>
</protein>
<sequence length="660" mass="75120">MKKIFPIFIIIFFTVLGFGRSHAEDPEVEPTYAWGILQPLGLHSPASVDTLLYNYYRTAIPTSVSPAFVTTGNQASAGKNMIYMDQEPVSPFFLKDAKRYWLPSEKDQKFYNSRIPMSIVGYNTGGGREIAQDWFRFLFSGNFSPKGQVGLKVDYPYSKGSYANQAAKSFSWNLFGSYMGDRYEFQGYFNSYTALNQENGGITDDLYIIDPAVIQGGMSKINPKNIPTNLTASRNRVAGKQMYMNHRYKVGFWKETYDSVYEDSIIAREYVPVSSFIWTMSYSEDRHRFYNTSASEEDFWANHYISDAWTDDQTEYSSLRNTIGVDLLEGFNKYAKAGLSAFVTHELRKYTQAVDTLPISGPDRPEGLTPYPFAERLSAKASENLLYVGAQLTKRQGTLLNYEGTVQIGLVGPAAGELKADGNVTTRIKFLGDTVRLKGYGHFSNTTAPYLMNNFVSNHFMWKNDFGKTRRLRFGGVLDIPHTSTNIDVGVENVQNMIYFNDQCLPMQAGGSVQVLSARLQQDFRFRALNWRNTVIYQKSSDESVLPLPQLAIYSNLYLQFKLAKVLDVQLGVDMDYYTKYYAPAYQPSTMTFYNQHEIKCGNYPMMNAYVNMKLSRARFFVLFSHVNQGKLGGNNYFSSPHYPLNPRRFLMGVSVDFLN</sequence>